<evidence type="ECO:0000313" key="3">
    <source>
        <dbReference type="Proteomes" id="UP000756346"/>
    </source>
</evidence>
<dbReference type="PANTHER" id="PTHR35392:SF3">
    <property type="entry name" value="ZN(2)-C6 FUNGAL-TYPE DOMAIN-CONTAINING PROTEIN"/>
    <property type="match status" value="1"/>
</dbReference>
<comment type="caution">
    <text evidence="2">The sequence shown here is derived from an EMBL/GenBank/DDBJ whole genome shotgun (WGS) entry which is preliminary data.</text>
</comment>
<dbReference type="PANTHER" id="PTHR35392">
    <property type="entry name" value="ZN(II)2CYS6 TRANSCRIPTION FACTOR (EUROFUNG)-RELATED-RELATED"/>
    <property type="match status" value="1"/>
</dbReference>
<feature type="region of interest" description="Disordered" evidence="1">
    <location>
        <begin position="1"/>
        <end position="20"/>
    </location>
</feature>
<organism evidence="2 3">
    <name type="scientific">Microdochium trichocladiopsis</name>
    <dbReference type="NCBI Taxonomy" id="1682393"/>
    <lineage>
        <taxon>Eukaryota</taxon>
        <taxon>Fungi</taxon>
        <taxon>Dikarya</taxon>
        <taxon>Ascomycota</taxon>
        <taxon>Pezizomycotina</taxon>
        <taxon>Sordariomycetes</taxon>
        <taxon>Xylariomycetidae</taxon>
        <taxon>Xylariales</taxon>
        <taxon>Microdochiaceae</taxon>
        <taxon>Microdochium</taxon>
    </lineage>
</organism>
<dbReference type="InterPro" id="IPR052973">
    <property type="entry name" value="Fungal_sec-metab_reg_TF"/>
</dbReference>
<evidence type="ECO:0008006" key="4">
    <source>
        <dbReference type="Google" id="ProtNLM"/>
    </source>
</evidence>
<dbReference type="Proteomes" id="UP000756346">
    <property type="component" value="Unassembled WGS sequence"/>
</dbReference>
<evidence type="ECO:0000256" key="1">
    <source>
        <dbReference type="SAM" id="MobiDB-lite"/>
    </source>
</evidence>
<dbReference type="AlphaFoldDB" id="A0A9P9BR91"/>
<protein>
    <recommendedName>
        <fullName evidence="4">Zn(2)-C6 fungal-type domain-containing protein</fullName>
    </recommendedName>
</protein>
<dbReference type="EMBL" id="JAGTJQ010000004">
    <property type="protein sequence ID" value="KAH7032636.1"/>
    <property type="molecule type" value="Genomic_DNA"/>
</dbReference>
<dbReference type="OrthoDB" id="5362630at2759"/>
<gene>
    <name evidence="2" type="ORF">B0I36DRAFT_99273</name>
</gene>
<accession>A0A9P9BR91</accession>
<sequence>MPRRKLHSSVSLPKQPPDASHASLLASNSHMFSGHSSSFNAGLSGGIDVDFCFGLPSPPTPSPVNHLRLVETSSYNSSHPSTSDANVPLGDFLATWGVGCVDPSNPVGAFACATWPLDPGCHDTYVPQHLQNHEYPTGAHHPLAQNSQGVASFPAHQFGSLDSGHYPNSFYQVFSPEPAHSLGSDPSFLPRPMSSGAMDGSWVLEPEEPANTVEDVTHDLAVALDETSLPCRDYSEGSDDGVLVEIPSASVEPTVAHRSSLSPTATQTAGKGKKHTRSCLSPEGRMEAACTRRNGACVRCVMQKSKCRADPDNPLGGCLTCADVSLESKKVIHRLSCVRWKLSEVVMFRGDGLNLTSRWRGTAMKDLGPSDWVDNTPRILVWQLDHTPYPLQFVVKRFRPQPGDSVTRRWQDSKGRNRETRIEPFGLADIHRTAQDYMMYNYTNALLALDKVRNEMTGQVDEIVCRTYEEVSRRIVMTERPQGLGAKKVNPADFLHKYIKLWFGIRNSVGSAFITPGTDMLDMQPETHPDYPYGDKVSIPRMISEQFYNLQYEKLLVPVRRQILEELKQMMTGKEPEHFYTVYLTIFMLLYETSFASADRHRRAVQYDEPTYYSLPLFVENLQFSANILLLYWHYYKRDFNPLRMNWDSVKKKDPWSKLTLQQRGFLHGSWQYFADRAARPMEKLTWKDELYFVAQMFEDDWFVRPTYAGN</sequence>
<keyword evidence="3" id="KW-1185">Reference proteome</keyword>
<dbReference type="RefSeq" id="XP_046013468.1">
    <property type="nucleotide sequence ID" value="XM_046163703.1"/>
</dbReference>
<name>A0A9P9BR91_9PEZI</name>
<evidence type="ECO:0000313" key="2">
    <source>
        <dbReference type="EMBL" id="KAH7032636.1"/>
    </source>
</evidence>
<feature type="compositionally biased region" description="Polar residues" evidence="1">
    <location>
        <begin position="257"/>
        <end position="269"/>
    </location>
</feature>
<proteinExistence type="predicted"/>
<feature type="region of interest" description="Disordered" evidence="1">
    <location>
        <begin position="254"/>
        <end position="279"/>
    </location>
</feature>
<dbReference type="GeneID" id="70193249"/>
<reference evidence="2" key="1">
    <citation type="journal article" date="2021" name="Nat. Commun.">
        <title>Genetic determinants of endophytism in the Arabidopsis root mycobiome.</title>
        <authorList>
            <person name="Mesny F."/>
            <person name="Miyauchi S."/>
            <person name="Thiergart T."/>
            <person name="Pickel B."/>
            <person name="Atanasova L."/>
            <person name="Karlsson M."/>
            <person name="Huettel B."/>
            <person name="Barry K.W."/>
            <person name="Haridas S."/>
            <person name="Chen C."/>
            <person name="Bauer D."/>
            <person name="Andreopoulos W."/>
            <person name="Pangilinan J."/>
            <person name="LaButti K."/>
            <person name="Riley R."/>
            <person name="Lipzen A."/>
            <person name="Clum A."/>
            <person name="Drula E."/>
            <person name="Henrissat B."/>
            <person name="Kohler A."/>
            <person name="Grigoriev I.V."/>
            <person name="Martin F.M."/>
            <person name="Hacquard S."/>
        </authorList>
    </citation>
    <scope>NUCLEOTIDE SEQUENCE</scope>
    <source>
        <strain evidence="2">MPI-CAGE-CH-0230</strain>
    </source>
</reference>